<organism evidence="1 2">
    <name type="scientific">Vanilla planifolia</name>
    <name type="common">Vanilla</name>
    <dbReference type="NCBI Taxonomy" id="51239"/>
    <lineage>
        <taxon>Eukaryota</taxon>
        <taxon>Viridiplantae</taxon>
        <taxon>Streptophyta</taxon>
        <taxon>Embryophyta</taxon>
        <taxon>Tracheophyta</taxon>
        <taxon>Spermatophyta</taxon>
        <taxon>Magnoliopsida</taxon>
        <taxon>Liliopsida</taxon>
        <taxon>Asparagales</taxon>
        <taxon>Orchidaceae</taxon>
        <taxon>Vanilloideae</taxon>
        <taxon>Vanilleae</taxon>
        <taxon>Vanilla</taxon>
    </lineage>
</organism>
<evidence type="ECO:0000313" key="2">
    <source>
        <dbReference type="Proteomes" id="UP000639772"/>
    </source>
</evidence>
<gene>
    <name evidence="1" type="ORF">HPP92_002943</name>
</gene>
<comment type="caution">
    <text evidence="1">The sequence shown here is derived from an EMBL/GenBank/DDBJ whole genome shotgun (WGS) entry which is preliminary data.</text>
</comment>
<dbReference type="Proteomes" id="UP000639772">
    <property type="component" value="Chromosome 1"/>
</dbReference>
<reference evidence="1 2" key="1">
    <citation type="journal article" date="2020" name="Nat. Food">
        <title>A phased Vanilla planifolia genome enables genetic improvement of flavour and production.</title>
        <authorList>
            <person name="Hasing T."/>
            <person name="Tang H."/>
            <person name="Brym M."/>
            <person name="Khazi F."/>
            <person name="Huang T."/>
            <person name="Chambers A.H."/>
        </authorList>
    </citation>
    <scope>NUCLEOTIDE SEQUENCE [LARGE SCALE GENOMIC DNA]</scope>
    <source>
        <tissue evidence="1">Leaf</tissue>
    </source>
</reference>
<name>A0A835VN72_VANPL</name>
<sequence length="139" mass="14932">MENVKCCRLPAVAVAVAVAVVEETSPPIPYSPRRPEAPTLAASLVSSAASCLSLPHLPSSRNGHRLNVAVAPAQDWGDNMILRADNENLKNEIYRLACPNYGGPAMLGRSRSACTISTSMTPALRKRFVCLETNRQTNS</sequence>
<dbReference type="AlphaFoldDB" id="A0A835VN72"/>
<evidence type="ECO:0000313" key="1">
    <source>
        <dbReference type="EMBL" id="KAG0502871.1"/>
    </source>
</evidence>
<dbReference type="EMBL" id="JADCNM010000001">
    <property type="protein sequence ID" value="KAG0502871.1"/>
    <property type="molecule type" value="Genomic_DNA"/>
</dbReference>
<protein>
    <submittedName>
        <fullName evidence="1">Uncharacterized protein</fullName>
    </submittedName>
</protein>
<proteinExistence type="predicted"/>
<accession>A0A835VN72</accession>